<dbReference type="EC" id="3.5.2.17" evidence="5"/>
<dbReference type="SUPFAM" id="SSF49472">
    <property type="entry name" value="Transthyretin (synonym: prealbumin)"/>
    <property type="match status" value="1"/>
</dbReference>
<evidence type="ECO:0000256" key="1">
    <source>
        <dbReference type="ARBA" id="ARBA00001043"/>
    </source>
</evidence>
<feature type="domain" description="Transthyretin/hydroxyisourate hydrolase" evidence="9">
    <location>
        <begin position="54"/>
        <end position="168"/>
    </location>
</feature>
<dbReference type="PROSITE" id="PS00768">
    <property type="entry name" value="TRANSTHYRETIN_1"/>
    <property type="match status" value="1"/>
</dbReference>
<dbReference type="OrthoDB" id="10265230at2759"/>
<dbReference type="Proteomes" id="UP000838412">
    <property type="component" value="Chromosome 6"/>
</dbReference>
<comment type="subunit">
    <text evidence="4">Homotetramer.</text>
</comment>
<dbReference type="InterPro" id="IPR023418">
    <property type="entry name" value="Thyroxine_BS"/>
</dbReference>
<feature type="binding site" evidence="8">
    <location>
        <position position="62"/>
    </location>
    <ligand>
        <name>substrate</name>
    </ligand>
</feature>
<dbReference type="PANTHER" id="PTHR10395">
    <property type="entry name" value="URICASE AND TRANSTHYRETIN-RELATED"/>
    <property type="match status" value="1"/>
</dbReference>
<evidence type="ECO:0000256" key="7">
    <source>
        <dbReference type="ARBA" id="ARBA00022801"/>
    </source>
</evidence>
<dbReference type="InterPro" id="IPR014306">
    <property type="entry name" value="Hydroxyisourate_hydrolase"/>
</dbReference>
<feature type="binding site" evidence="8">
    <location>
        <position position="103"/>
    </location>
    <ligand>
        <name>substrate</name>
    </ligand>
</feature>
<evidence type="ECO:0000313" key="10">
    <source>
        <dbReference type="EMBL" id="CAH1268199.1"/>
    </source>
</evidence>
<dbReference type="Pfam" id="PF00576">
    <property type="entry name" value="Transthyretin"/>
    <property type="match status" value="1"/>
</dbReference>
<protein>
    <recommendedName>
        <fullName evidence="5">hydroxyisourate hydrolase</fullName>
        <ecNumber evidence="5">3.5.2.17</ecNumber>
    </recommendedName>
</protein>
<dbReference type="PRINTS" id="PR00189">
    <property type="entry name" value="TRNSTHYRETIN"/>
</dbReference>
<feature type="binding site" evidence="8">
    <location>
        <position position="166"/>
    </location>
    <ligand>
        <name>substrate</name>
    </ligand>
</feature>
<comment type="function">
    <text evidence="2">Catalyzes the hydrolysis of 5-hydroxyisourate (HIU) to 2-oxo-4-hydroxy-4-carboxy-5-ureidoimidazoline (OHCU).</text>
</comment>
<dbReference type="AlphaFoldDB" id="A0A8K0A5I4"/>
<keyword evidence="6" id="KW-0659">Purine metabolism</keyword>
<dbReference type="InterPro" id="IPR000895">
    <property type="entry name" value="Transthyretin/HIU_hydrolase"/>
</dbReference>
<comment type="catalytic activity">
    <reaction evidence="1">
        <text>5-hydroxyisourate + H2O = 5-hydroxy-2-oxo-4-ureido-2,5-dihydro-1H-imidazole-5-carboxylate + H(+)</text>
        <dbReference type="Rhea" id="RHEA:23736"/>
        <dbReference type="ChEBI" id="CHEBI:15377"/>
        <dbReference type="ChEBI" id="CHEBI:15378"/>
        <dbReference type="ChEBI" id="CHEBI:18072"/>
        <dbReference type="ChEBI" id="CHEBI:58639"/>
        <dbReference type="EC" id="3.5.2.17"/>
    </reaction>
</comment>
<comment type="similarity">
    <text evidence="3">Belongs to the transthyretin family. 5-hydroxyisourate hydrolase subfamily.</text>
</comment>
<evidence type="ECO:0000256" key="2">
    <source>
        <dbReference type="ARBA" id="ARBA00002704"/>
    </source>
</evidence>
<dbReference type="GO" id="GO:0006144">
    <property type="term" value="P:purine nucleobase metabolic process"/>
    <property type="evidence" value="ECO:0007669"/>
    <property type="project" value="UniProtKB-KW"/>
</dbReference>
<dbReference type="GO" id="GO:0033971">
    <property type="term" value="F:hydroxyisourate hydrolase activity"/>
    <property type="evidence" value="ECO:0007669"/>
    <property type="project" value="UniProtKB-EC"/>
</dbReference>
<accession>A0A8K0A5I4</accession>
<dbReference type="InterPro" id="IPR036817">
    <property type="entry name" value="Transthyretin/HIU_hydrolase_sf"/>
</dbReference>
<evidence type="ECO:0000259" key="9">
    <source>
        <dbReference type="SMART" id="SM00095"/>
    </source>
</evidence>
<evidence type="ECO:0000256" key="4">
    <source>
        <dbReference type="ARBA" id="ARBA00011881"/>
    </source>
</evidence>
<dbReference type="InterPro" id="IPR023416">
    <property type="entry name" value="Transthyretin/HIU_hydrolase_d"/>
</dbReference>
<evidence type="ECO:0000313" key="11">
    <source>
        <dbReference type="Proteomes" id="UP000838412"/>
    </source>
</evidence>
<dbReference type="CDD" id="cd05822">
    <property type="entry name" value="TLP_HIUase"/>
    <property type="match status" value="1"/>
</dbReference>
<name>A0A8K0A5I4_BRALA</name>
<dbReference type="NCBIfam" id="TIGR02962">
    <property type="entry name" value="hdxy_isourate"/>
    <property type="match status" value="1"/>
</dbReference>
<keyword evidence="11" id="KW-1185">Reference proteome</keyword>
<dbReference type="PANTHER" id="PTHR10395:SF7">
    <property type="entry name" value="5-HYDROXYISOURATE HYDROLASE"/>
    <property type="match status" value="1"/>
</dbReference>
<evidence type="ECO:0000256" key="6">
    <source>
        <dbReference type="ARBA" id="ARBA00022631"/>
    </source>
</evidence>
<organism evidence="10 11">
    <name type="scientific">Branchiostoma lanceolatum</name>
    <name type="common">Common lancelet</name>
    <name type="synonym">Amphioxus lanceolatum</name>
    <dbReference type="NCBI Taxonomy" id="7740"/>
    <lineage>
        <taxon>Eukaryota</taxon>
        <taxon>Metazoa</taxon>
        <taxon>Chordata</taxon>
        <taxon>Cephalochordata</taxon>
        <taxon>Leptocardii</taxon>
        <taxon>Amphioxiformes</taxon>
        <taxon>Branchiostomatidae</taxon>
        <taxon>Branchiostoma</taxon>
    </lineage>
</organism>
<dbReference type="Gene3D" id="2.60.40.180">
    <property type="entry name" value="Transthyretin/hydroxyisourate hydrolase domain"/>
    <property type="match status" value="1"/>
</dbReference>
<reference evidence="10" key="1">
    <citation type="submission" date="2022-01" db="EMBL/GenBank/DDBJ databases">
        <authorList>
            <person name="Braso-Vives M."/>
        </authorList>
    </citation>
    <scope>NUCLEOTIDE SEQUENCE</scope>
</reference>
<dbReference type="EMBL" id="OV696691">
    <property type="protein sequence ID" value="CAH1268199.1"/>
    <property type="molecule type" value="Genomic_DNA"/>
</dbReference>
<dbReference type="SMART" id="SM00095">
    <property type="entry name" value="TR_THY"/>
    <property type="match status" value="1"/>
</dbReference>
<proteinExistence type="inferred from homology"/>
<gene>
    <name evidence="10" type="primary">TTR</name>
    <name evidence="10" type="ORF">BLAG_LOCUS21220</name>
</gene>
<evidence type="ECO:0000256" key="3">
    <source>
        <dbReference type="ARBA" id="ARBA00009850"/>
    </source>
</evidence>
<evidence type="ECO:0000256" key="5">
    <source>
        <dbReference type="ARBA" id="ARBA00012609"/>
    </source>
</evidence>
<sequence>MTEERSYAINGSTGSASKRRPFRINLFFKVVGKKKQRHRKSPVVSPSPLAMSANRTSPITTHVLDTSLGRPAADVPVKLFRRGERIGQEWSQVSSGQTNSDGRCNGLLNSLEAGVYKITFETATYFNKNGIRQYFYPHIDIVFEIHDPSQHYHVPLLLNPFGYSTYRGS</sequence>
<keyword evidence="7" id="KW-0378">Hydrolase</keyword>
<evidence type="ECO:0000256" key="8">
    <source>
        <dbReference type="PIRSR" id="PIRSR600895-51"/>
    </source>
</evidence>